<name>A0ACC2MH12_PERAE</name>
<comment type="caution">
    <text evidence="1">The sequence shown here is derived from an EMBL/GenBank/DDBJ whole genome shotgun (WGS) entry which is preliminary data.</text>
</comment>
<protein>
    <submittedName>
        <fullName evidence="1">Uncharacterized protein</fullName>
    </submittedName>
</protein>
<accession>A0ACC2MH12</accession>
<dbReference type="EMBL" id="CM056810">
    <property type="protein sequence ID" value="KAJ8644447.1"/>
    <property type="molecule type" value="Genomic_DNA"/>
</dbReference>
<dbReference type="Proteomes" id="UP001234297">
    <property type="component" value="Chromosome 2"/>
</dbReference>
<proteinExistence type="predicted"/>
<sequence>MDGSCALDYPFYKEGMRFENRVWIVLSKQQRRPSIFAVAVVSSGSVAGAGGAFSPVTSTEAVIPSKL</sequence>
<evidence type="ECO:0000313" key="1">
    <source>
        <dbReference type="EMBL" id="KAJ8644447.1"/>
    </source>
</evidence>
<gene>
    <name evidence="1" type="ORF">MRB53_006195</name>
</gene>
<evidence type="ECO:0000313" key="2">
    <source>
        <dbReference type="Proteomes" id="UP001234297"/>
    </source>
</evidence>
<organism evidence="1 2">
    <name type="scientific">Persea americana</name>
    <name type="common">Avocado</name>
    <dbReference type="NCBI Taxonomy" id="3435"/>
    <lineage>
        <taxon>Eukaryota</taxon>
        <taxon>Viridiplantae</taxon>
        <taxon>Streptophyta</taxon>
        <taxon>Embryophyta</taxon>
        <taxon>Tracheophyta</taxon>
        <taxon>Spermatophyta</taxon>
        <taxon>Magnoliopsida</taxon>
        <taxon>Magnoliidae</taxon>
        <taxon>Laurales</taxon>
        <taxon>Lauraceae</taxon>
        <taxon>Persea</taxon>
    </lineage>
</organism>
<keyword evidence="2" id="KW-1185">Reference proteome</keyword>
<reference evidence="1 2" key="1">
    <citation type="journal article" date="2022" name="Hortic Res">
        <title>A haplotype resolved chromosomal level avocado genome allows analysis of novel avocado genes.</title>
        <authorList>
            <person name="Nath O."/>
            <person name="Fletcher S.J."/>
            <person name="Hayward A."/>
            <person name="Shaw L.M."/>
            <person name="Masouleh A.K."/>
            <person name="Furtado A."/>
            <person name="Henry R.J."/>
            <person name="Mitter N."/>
        </authorList>
    </citation>
    <scope>NUCLEOTIDE SEQUENCE [LARGE SCALE GENOMIC DNA]</scope>
    <source>
        <strain evidence="2">cv. Hass</strain>
    </source>
</reference>